<organism evidence="2 3">
    <name type="scientific">Ophiobolus disseminans</name>
    <dbReference type="NCBI Taxonomy" id="1469910"/>
    <lineage>
        <taxon>Eukaryota</taxon>
        <taxon>Fungi</taxon>
        <taxon>Dikarya</taxon>
        <taxon>Ascomycota</taxon>
        <taxon>Pezizomycotina</taxon>
        <taxon>Dothideomycetes</taxon>
        <taxon>Pleosporomycetidae</taxon>
        <taxon>Pleosporales</taxon>
        <taxon>Pleosporineae</taxon>
        <taxon>Phaeosphaeriaceae</taxon>
        <taxon>Ophiobolus</taxon>
    </lineage>
</organism>
<sequence>MHIRSDDLELIFWVDALCINQQDVHECGHKVSLMRNIYMVADYVLLWLGTATEGLDQDDKRDLRSMGTSFHNYTGLGYGSSENLFSGAEWYCNAGISAVIETSLMRNFQVTSGKVEPRCTASLT</sequence>
<dbReference type="InterPro" id="IPR010730">
    <property type="entry name" value="HET"/>
</dbReference>
<proteinExistence type="predicted"/>
<dbReference type="Proteomes" id="UP000799424">
    <property type="component" value="Unassembled WGS sequence"/>
</dbReference>
<dbReference type="PANTHER" id="PTHR24148">
    <property type="entry name" value="ANKYRIN REPEAT DOMAIN-CONTAINING PROTEIN 39 HOMOLOG-RELATED"/>
    <property type="match status" value="1"/>
</dbReference>
<feature type="domain" description="Heterokaryon incompatibility" evidence="1">
    <location>
        <begin position="7"/>
        <end position="55"/>
    </location>
</feature>
<protein>
    <recommendedName>
        <fullName evidence="1">Heterokaryon incompatibility domain-containing protein</fullName>
    </recommendedName>
</protein>
<accession>A0A6A6ZVI3</accession>
<dbReference type="OrthoDB" id="3553147at2759"/>
<evidence type="ECO:0000313" key="2">
    <source>
        <dbReference type="EMBL" id="KAF2824853.1"/>
    </source>
</evidence>
<dbReference type="PANTHER" id="PTHR24148:SF82">
    <property type="entry name" value="HETEROKARYON INCOMPATIBILITY DOMAIN-CONTAINING PROTEIN"/>
    <property type="match status" value="1"/>
</dbReference>
<evidence type="ECO:0000313" key="3">
    <source>
        <dbReference type="Proteomes" id="UP000799424"/>
    </source>
</evidence>
<dbReference type="Pfam" id="PF06985">
    <property type="entry name" value="HET"/>
    <property type="match status" value="1"/>
</dbReference>
<reference evidence="2" key="1">
    <citation type="journal article" date="2020" name="Stud. Mycol.">
        <title>101 Dothideomycetes genomes: a test case for predicting lifestyles and emergence of pathogens.</title>
        <authorList>
            <person name="Haridas S."/>
            <person name="Albert R."/>
            <person name="Binder M."/>
            <person name="Bloem J."/>
            <person name="Labutti K."/>
            <person name="Salamov A."/>
            <person name="Andreopoulos B."/>
            <person name="Baker S."/>
            <person name="Barry K."/>
            <person name="Bills G."/>
            <person name="Bluhm B."/>
            <person name="Cannon C."/>
            <person name="Castanera R."/>
            <person name="Culley D."/>
            <person name="Daum C."/>
            <person name="Ezra D."/>
            <person name="Gonzalez J."/>
            <person name="Henrissat B."/>
            <person name="Kuo A."/>
            <person name="Liang C."/>
            <person name="Lipzen A."/>
            <person name="Lutzoni F."/>
            <person name="Magnuson J."/>
            <person name="Mondo S."/>
            <person name="Nolan M."/>
            <person name="Ohm R."/>
            <person name="Pangilinan J."/>
            <person name="Park H.-J."/>
            <person name="Ramirez L."/>
            <person name="Alfaro M."/>
            <person name="Sun H."/>
            <person name="Tritt A."/>
            <person name="Yoshinaga Y."/>
            <person name="Zwiers L.-H."/>
            <person name="Turgeon B."/>
            <person name="Goodwin S."/>
            <person name="Spatafora J."/>
            <person name="Crous P."/>
            <person name="Grigoriev I."/>
        </authorList>
    </citation>
    <scope>NUCLEOTIDE SEQUENCE</scope>
    <source>
        <strain evidence="2">CBS 113818</strain>
    </source>
</reference>
<gene>
    <name evidence="2" type="ORF">CC86DRAFT_353473</name>
</gene>
<name>A0A6A6ZVI3_9PLEO</name>
<keyword evidence="3" id="KW-1185">Reference proteome</keyword>
<dbReference type="InterPro" id="IPR052895">
    <property type="entry name" value="HetReg/Transcr_Mod"/>
</dbReference>
<dbReference type="EMBL" id="MU006229">
    <property type="protein sequence ID" value="KAF2824853.1"/>
    <property type="molecule type" value="Genomic_DNA"/>
</dbReference>
<dbReference type="AlphaFoldDB" id="A0A6A6ZVI3"/>
<evidence type="ECO:0000259" key="1">
    <source>
        <dbReference type="Pfam" id="PF06985"/>
    </source>
</evidence>